<dbReference type="Proteomes" id="UP000317171">
    <property type="component" value="Chromosome"/>
</dbReference>
<dbReference type="EC" id="3.1.3.-" evidence="9"/>
<evidence type="ECO:0000313" key="14">
    <source>
        <dbReference type="EMBL" id="QDT41027.1"/>
    </source>
</evidence>
<evidence type="ECO:0000256" key="11">
    <source>
        <dbReference type="PIRSR" id="PIRSR004682-2"/>
    </source>
</evidence>
<dbReference type="InterPro" id="IPR006549">
    <property type="entry name" value="HAD-SF_hydro_IIIA"/>
</dbReference>
<feature type="binding site" evidence="13">
    <location>
        <position position="16"/>
    </location>
    <ligand>
        <name>Mg(2+)</name>
        <dbReference type="ChEBI" id="CHEBI:18420"/>
    </ligand>
</feature>
<feature type="site" description="Stabilizes the phosphoryl group" evidence="12">
    <location>
        <position position="114"/>
    </location>
</feature>
<sequence length="194" mass="21531">MQVKPARQKSLFLDRDGVINKEKHYLYRIEDFEFIDGIFALCRAAVNNGYCLIVVTNQAGIARGYYSEAQFLELTEWMKHEFVRRDLPLTDVFYCPHHPRYGGEQYCRECECRKPGPGMLLDAAQKYHLDLSASILAGDKGSDIAAGRAAGIGTAALVGTGHPVSAQDRQAADLYADSLAELKENLFPATIANN</sequence>
<dbReference type="SUPFAM" id="SSF56784">
    <property type="entry name" value="HAD-like"/>
    <property type="match status" value="1"/>
</dbReference>
<feature type="binding site" evidence="13">
    <location>
        <position position="139"/>
    </location>
    <ligand>
        <name>Mg(2+)</name>
        <dbReference type="ChEBI" id="CHEBI:18420"/>
    </ligand>
</feature>
<dbReference type="FunFam" id="3.40.50.1000:FF:000037">
    <property type="entry name" value="D,D-heptose 1,7-bisphosphate phosphatase"/>
    <property type="match status" value="1"/>
</dbReference>
<feature type="active site" description="Nucleophile" evidence="10">
    <location>
        <position position="14"/>
    </location>
</feature>
<dbReference type="EMBL" id="CP036269">
    <property type="protein sequence ID" value="QDT41027.1"/>
    <property type="molecule type" value="Genomic_DNA"/>
</dbReference>
<dbReference type="GO" id="GO:0005975">
    <property type="term" value="P:carbohydrate metabolic process"/>
    <property type="evidence" value="ECO:0007669"/>
    <property type="project" value="InterPro"/>
</dbReference>
<name>A0A517RAX2_9PLAN</name>
<evidence type="ECO:0000256" key="10">
    <source>
        <dbReference type="PIRSR" id="PIRSR004682-1"/>
    </source>
</evidence>
<dbReference type="GO" id="GO:0016791">
    <property type="term" value="F:phosphatase activity"/>
    <property type="evidence" value="ECO:0007669"/>
    <property type="project" value="InterPro"/>
</dbReference>
<feature type="binding site" evidence="13">
    <location>
        <position position="110"/>
    </location>
    <ligand>
        <name>Zn(2+)</name>
        <dbReference type="ChEBI" id="CHEBI:29105"/>
    </ligand>
</feature>
<dbReference type="NCBIfam" id="NF006506">
    <property type="entry name" value="PRK08942.1"/>
    <property type="match status" value="1"/>
</dbReference>
<accession>A0A517RAX2</accession>
<dbReference type="RefSeq" id="WP_145211944.1">
    <property type="nucleotide sequence ID" value="NZ_CP036269.1"/>
</dbReference>
<evidence type="ECO:0000256" key="2">
    <source>
        <dbReference type="ARBA" id="ARBA00022490"/>
    </source>
</evidence>
<feature type="binding site" evidence="13">
    <location>
        <position position="112"/>
    </location>
    <ligand>
        <name>Zn(2+)</name>
        <dbReference type="ChEBI" id="CHEBI:29105"/>
    </ligand>
</feature>
<dbReference type="OrthoDB" id="9801899at2"/>
<proteinExistence type="inferred from homology"/>
<organism evidence="14 15">
    <name type="scientific">Gimesia alba</name>
    <dbReference type="NCBI Taxonomy" id="2527973"/>
    <lineage>
        <taxon>Bacteria</taxon>
        <taxon>Pseudomonadati</taxon>
        <taxon>Planctomycetota</taxon>
        <taxon>Planctomycetia</taxon>
        <taxon>Planctomycetales</taxon>
        <taxon>Planctomycetaceae</taxon>
        <taxon>Gimesia</taxon>
    </lineage>
</organism>
<keyword evidence="13" id="KW-0460">Magnesium</keyword>
<feature type="binding site" evidence="13">
    <location>
        <position position="140"/>
    </location>
    <ligand>
        <name>Mg(2+)</name>
        <dbReference type="ChEBI" id="CHEBI:18420"/>
    </ligand>
</feature>
<dbReference type="GO" id="GO:0046872">
    <property type="term" value="F:metal ion binding"/>
    <property type="evidence" value="ECO:0007669"/>
    <property type="project" value="UniProtKB-KW"/>
</dbReference>
<keyword evidence="5 13" id="KW-0862">Zinc</keyword>
<dbReference type="Pfam" id="PF13242">
    <property type="entry name" value="Hydrolase_like"/>
    <property type="match status" value="1"/>
</dbReference>
<feature type="binding site" evidence="11">
    <location>
        <begin position="22"/>
        <end position="25"/>
    </location>
    <ligand>
        <name>substrate</name>
    </ligand>
</feature>
<comment type="cofactor">
    <cofactor evidence="13">
        <name>Zn(2+)</name>
        <dbReference type="ChEBI" id="CHEBI:29105"/>
    </cofactor>
</comment>
<evidence type="ECO:0000256" key="4">
    <source>
        <dbReference type="ARBA" id="ARBA00022801"/>
    </source>
</evidence>
<feature type="binding site" evidence="11">
    <location>
        <begin position="14"/>
        <end position="16"/>
    </location>
    <ligand>
        <name>substrate</name>
    </ligand>
</feature>
<evidence type="ECO:0000256" key="3">
    <source>
        <dbReference type="ARBA" id="ARBA00022723"/>
    </source>
</evidence>
<dbReference type="InterPro" id="IPR023214">
    <property type="entry name" value="HAD_sf"/>
</dbReference>
<dbReference type="InterPro" id="IPR004446">
    <property type="entry name" value="Heptose_bisP_phosphatase"/>
</dbReference>
<feature type="binding site" evidence="13">
    <location>
        <position position="97"/>
    </location>
    <ligand>
        <name>Zn(2+)</name>
        <dbReference type="ChEBI" id="CHEBI:29105"/>
    </ligand>
</feature>
<feature type="active site" description="Proton donor" evidence="10">
    <location>
        <position position="16"/>
    </location>
</feature>
<feature type="site" description="Stabilizes the phosphoryl group" evidence="12">
    <location>
        <position position="56"/>
    </location>
</feature>
<dbReference type="PANTHER" id="PTHR42891">
    <property type="entry name" value="D-GLYCERO-BETA-D-MANNO-HEPTOSE-1,7-BISPHOSPHATE 7-PHOSPHATASE"/>
    <property type="match status" value="1"/>
</dbReference>
<feature type="binding site" evidence="13">
    <location>
        <position position="95"/>
    </location>
    <ligand>
        <name>Zn(2+)</name>
        <dbReference type="ChEBI" id="CHEBI:29105"/>
    </ligand>
</feature>
<dbReference type="NCBIfam" id="TIGR01662">
    <property type="entry name" value="HAD-SF-IIIA"/>
    <property type="match status" value="1"/>
</dbReference>
<reference evidence="14 15" key="1">
    <citation type="submission" date="2019-02" db="EMBL/GenBank/DDBJ databases">
        <title>Deep-cultivation of Planctomycetes and their phenomic and genomic characterization uncovers novel biology.</title>
        <authorList>
            <person name="Wiegand S."/>
            <person name="Jogler M."/>
            <person name="Boedeker C."/>
            <person name="Pinto D."/>
            <person name="Vollmers J."/>
            <person name="Rivas-Marin E."/>
            <person name="Kohn T."/>
            <person name="Peeters S.H."/>
            <person name="Heuer A."/>
            <person name="Rast P."/>
            <person name="Oberbeckmann S."/>
            <person name="Bunk B."/>
            <person name="Jeske O."/>
            <person name="Meyerdierks A."/>
            <person name="Storesund J.E."/>
            <person name="Kallscheuer N."/>
            <person name="Luecker S."/>
            <person name="Lage O.M."/>
            <person name="Pohl T."/>
            <person name="Merkel B.J."/>
            <person name="Hornburger P."/>
            <person name="Mueller R.-W."/>
            <person name="Bruemmer F."/>
            <person name="Labrenz M."/>
            <person name="Spormann A.M."/>
            <person name="Op den Camp H."/>
            <person name="Overmann J."/>
            <person name="Amann R."/>
            <person name="Jetten M.S.M."/>
            <person name="Mascher T."/>
            <person name="Medema M.H."/>
            <person name="Devos D.P."/>
            <person name="Kaster A.-K."/>
            <person name="Ovreas L."/>
            <person name="Rohde M."/>
            <person name="Galperin M.Y."/>
            <person name="Jogler C."/>
        </authorList>
    </citation>
    <scope>NUCLEOTIDE SEQUENCE [LARGE SCALE GENOMIC DNA]</scope>
    <source>
        <strain evidence="14 15">Pan241w</strain>
    </source>
</reference>
<comment type="subcellular location">
    <subcellularLocation>
        <location evidence="1 9">Cytoplasm</location>
    </subcellularLocation>
</comment>
<dbReference type="InterPro" id="IPR006543">
    <property type="entry name" value="Histidinol-phos"/>
</dbReference>
<evidence type="ECO:0000256" key="8">
    <source>
        <dbReference type="ARBA" id="ARBA00061616"/>
    </source>
</evidence>
<comment type="cofactor">
    <cofactor evidence="13">
        <name>Mg(2+)</name>
        <dbReference type="ChEBI" id="CHEBI:18420"/>
    </cofactor>
</comment>
<protein>
    <recommendedName>
        <fullName evidence="7 9">D,D-heptose 1,7-bisphosphate phosphatase</fullName>
        <ecNumber evidence="9">3.1.3.-</ecNumber>
    </recommendedName>
</protein>
<keyword evidence="3 13" id="KW-0479">Metal-binding</keyword>
<feature type="binding site" evidence="13">
    <location>
        <position position="14"/>
    </location>
    <ligand>
        <name>Mg(2+)</name>
        <dbReference type="ChEBI" id="CHEBI:18420"/>
    </ligand>
</feature>
<gene>
    <name evidence="14" type="primary">gmhB</name>
    <name evidence="14" type="ORF">Pan241w_10860</name>
</gene>
<dbReference type="CDD" id="cd07503">
    <property type="entry name" value="HAD_HisB-N"/>
    <property type="match status" value="1"/>
</dbReference>
<dbReference type="NCBIfam" id="TIGR01656">
    <property type="entry name" value="Histidinol-ppas"/>
    <property type="match status" value="1"/>
</dbReference>
<feature type="binding site" evidence="11">
    <location>
        <begin position="113"/>
        <end position="114"/>
    </location>
    <ligand>
        <name>substrate</name>
    </ligand>
</feature>
<feature type="binding site" evidence="11">
    <location>
        <position position="140"/>
    </location>
    <ligand>
        <name>substrate</name>
    </ligand>
</feature>
<dbReference type="PIRSF" id="PIRSF004682">
    <property type="entry name" value="GmhB"/>
    <property type="match status" value="1"/>
</dbReference>
<dbReference type="InterPro" id="IPR036412">
    <property type="entry name" value="HAD-like_sf"/>
</dbReference>
<evidence type="ECO:0000256" key="6">
    <source>
        <dbReference type="ARBA" id="ARBA00023277"/>
    </source>
</evidence>
<dbReference type="GO" id="GO:0005737">
    <property type="term" value="C:cytoplasm"/>
    <property type="evidence" value="ECO:0007669"/>
    <property type="project" value="UniProtKB-SubCell"/>
</dbReference>
<evidence type="ECO:0000256" key="9">
    <source>
        <dbReference type="PIRNR" id="PIRNR004682"/>
    </source>
</evidence>
<evidence type="ECO:0000256" key="7">
    <source>
        <dbReference type="ARBA" id="ARBA00031828"/>
    </source>
</evidence>
<dbReference type="NCBIfam" id="TIGR00213">
    <property type="entry name" value="GmhB_yaeD"/>
    <property type="match status" value="1"/>
</dbReference>
<keyword evidence="6 9" id="KW-0119">Carbohydrate metabolism</keyword>
<keyword evidence="4 9" id="KW-0378">Hydrolase</keyword>
<dbReference type="Gene3D" id="3.40.50.1000">
    <property type="entry name" value="HAD superfamily/HAD-like"/>
    <property type="match status" value="1"/>
</dbReference>
<evidence type="ECO:0000256" key="13">
    <source>
        <dbReference type="PIRSR" id="PIRSR004682-4"/>
    </source>
</evidence>
<evidence type="ECO:0000256" key="5">
    <source>
        <dbReference type="ARBA" id="ARBA00022833"/>
    </source>
</evidence>
<feature type="site" description="Contributes to substrate recognition" evidence="12">
    <location>
        <position position="113"/>
    </location>
</feature>
<dbReference type="KEGG" id="gaz:Pan241w_10860"/>
<keyword evidence="2 9" id="KW-0963">Cytoplasm</keyword>
<evidence type="ECO:0000256" key="12">
    <source>
        <dbReference type="PIRSR" id="PIRSR004682-3"/>
    </source>
</evidence>
<evidence type="ECO:0000313" key="15">
    <source>
        <dbReference type="Proteomes" id="UP000317171"/>
    </source>
</evidence>
<comment type="similarity">
    <text evidence="8 9">Belongs to the gmhB family.</text>
</comment>
<keyword evidence="15" id="KW-1185">Reference proteome</keyword>
<dbReference type="PANTHER" id="PTHR42891:SF1">
    <property type="entry name" value="D-GLYCERO-BETA-D-MANNO-HEPTOSE-1,7-BISPHOSPHATE 7-PHOSPHATASE"/>
    <property type="match status" value="1"/>
</dbReference>
<feature type="binding site" evidence="11">
    <location>
        <begin position="56"/>
        <end position="59"/>
    </location>
    <ligand>
        <name>substrate</name>
    </ligand>
</feature>
<evidence type="ECO:0000256" key="1">
    <source>
        <dbReference type="ARBA" id="ARBA00004496"/>
    </source>
</evidence>
<dbReference type="AlphaFoldDB" id="A0A517RAX2"/>